<protein>
    <submittedName>
        <fullName evidence="1">Uncharacterized protein</fullName>
    </submittedName>
</protein>
<gene>
    <name evidence="2" type="ORF">GLW17_05410</name>
    <name evidence="1" type="ORF">HXW75_06710</name>
</gene>
<sequence length="48" mass="5738">MRQNKKIIWKGKNDLELALLINDFIEKYNIVTTRDYQKSLTKQLIIVS</sequence>
<reference evidence="1" key="2">
    <citation type="submission" date="2020-06" db="EMBL/GenBank/DDBJ databases">
        <authorList>
            <person name="Link T."/>
            <person name="Ehrmann M."/>
        </authorList>
    </citation>
    <scope>NUCLEOTIDE SEQUENCE</scope>
    <source>
        <strain evidence="1">TMW 2.2257</strain>
    </source>
</reference>
<dbReference type="GeneID" id="64055281"/>
<dbReference type="AlphaFoldDB" id="A0AB35HPJ9"/>
<organism evidence="1 4">
    <name type="scientific">Tetragenococcus halophilus</name>
    <name type="common">Pediococcus halophilus</name>
    <dbReference type="NCBI Taxonomy" id="51669"/>
    <lineage>
        <taxon>Bacteria</taxon>
        <taxon>Bacillati</taxon>
        <taxon>Bacillota</taxon>
        <taxon>Bacilli</taxon>
        <taxon>Lactobacillales</taxon>
        <taxon>Enterococcaceae</taxon>
        <taxon>Tetragenococcus</taxon>
    </lineage>
</organism>
<proteinExistence type="predicted"/>
<evidence type="ECO:0000313" key="1">
    <source>
        <dbReference type="EMBL" id="MCO8298164.1"/>
    </source>
</evidence>
<reference evidence="1" key="3">
    <citation type="journal article" date="2021" name="BMC Microbiol.">
        <title>The diversity among the species Tetragenococcus halophilus including new isolates from a lupine seed fermentation.</title>
        <authorList>
            <person name="Link T."/>
            <person name="Vogel R.F."/>
            <person name="Ehrmann M.A."/>
        </authorList>
    </citation>
    <scope>NUCLEOTIDE SEQUENCE</scope>
    <source>
        <strain evidence="1">TMW 2.2257</strain>
    </source>
</reference>
<dbReference type="Proteomes" id="UP000427886">
    <property type="component" value="Chromosome"/>
</dbReference>
<evidence type="ECO:0000313" key="3">
    <source>
        <dbReference type="Proteomes" id="UP000427886"/>
    </source>
</evidence>
<accession>A0AB35HPJ9</accession>
<evidence type="ECO:0000313" key="2">
    <source>
        <dbReference type="EMBL" id="QGP76303.1"/>
    </source>
</evidence>
<name>A0AB35HPJ9_TETHA</name>
<evidence type="ECO:0000313" key="4">
    <source>
        <dbReference type="Proteomes" id="UP001057280"/>
    </source>
</evidence>
<dbReference type="Proteomes" id="UP001057280">
    <property type="component" value="Unassembled WGS sequence"/>
</dbReference>
<dbReference type="EMBL" id="JACACB010000016">
    <property type="protein sequence ID" value="MCO8298164.1"/>
    <property type="molecule type" value="Genomic_DNA"/>
</dbReference>
<dbReference type="RefSeq" id="WP_155224451.1">
    <property type="nucleotide sequence ID" value="NZ_BKBJ01000007.1"/>
</dbReference>
<dbReference type="KEGG" id="tey:GLW17_05410"/>
<reference evidence="2 3" key="1">
    <citation type="submission" date="2019-11" db="EMBL/GenBank/DDBJ databases">
        <authorList>
            <person name="Kim E."/>
            <person name="Lee J."/>
            <person name="Jeon K."/>
            <person name="Lee Y."/>
        </authorList>
    </citation>
    <scope>NUCLEOTIDE SEQUENCE [LARGE SCALE GENOMIC DNA]</scope>
    <source>
        <strain evidence="2 3">YJ1</strain>
    </source>
</reference>
<dbReference type="EMBL" id="CP046246">
    <property type="protein sequence ID" value="QGP76303.1"/>
    <property type="molecule type" value="Genomic_DNA"/>
</dbReference>